<accession>A0ACA9QN93</accession>
<feature type="non-terminal residue" evidence="1">
    <location>
        <position position="1"/>
    </location>
</feature>
<gene>
    <name evidence="1" type="ORF">RPERSI_LOCUS14897</name>
</gene>
<organism evidence="1 2">
    <name type="scientific">Racocetra persica</name>
    <dbReference type="NCBI Taxonomy" id="160502"/>
    <lineage>
        <taxon>Eukaryota</taxon>
        <taxon>Fungi</taxon>
        <taxon>Fungi incertae sedis</taxon>
        <taxon>Mucoromycota</taxon>
        <taxon>Glomeromycotina</taxon>
        <taxon>Glomeromycetes</taxon>
        <taxon>Diversisporales</taxon>
        <taxon>Gigasporaceae</taxon>
        <taxon>Racocetra</taxon>
    </lineage>
</organism>
<name>A0ACA9QN93_9GLOM</name>
<evidence type="ECO:0000313" key="2">
    <source>
        <dbReference type="Proteomes" id="UP000789920"/>
    </source>
</evidence>
<comment type="caution">
    <text evidence="1">The sequence shown here is derived from an EMBL/GenBank/DDBJ whole genome shotgun (WGS) entry which is preliminary data.</text>
</comment>
<reference evidence="1" key="1">
    <citation type="submission" date="2021-06" db="EMBL/GenBank/DDBJ databases">
        <authorList>
            <person name="Kallberg Y."/>
            <person name="Tangrot J."/>
            <person name="Rosling A."/>
        </authorList>
    </citation>
    <scope>NUCLEOTIDE SEQUENCE</scope>
    <source>
        <strain evidence="1">MA461A</strain>
    </source>
</reference>
<keyword evidence="2" id="KW-1185">Reference proteome</keyword>
<dbReference type="Proteomes" id="UP000789920">
    <property type="component" value="Unassembled WGS sequence"/>
</dbReference>
<sequence length="73" mass="8264">NNSLRIKSLVDPISNNIKLDEVNGDNLLSEEIIEFSTRLSLVITIYSLKNKARPRITGLNDGLREIMIIIRQA</sequence>
<evidence type="ECO:0000313" key="1">
    <source>
        <dbReference type="EMBL" id="CAG8757913.1"/>
    </source>
</evidence>
<dbReference type="EMBL" id="CAJVQC010035028">
    <property type="protein sequence ID" value="CAG8757913.1"/>
    <property type="molecule type" value="Genomic_DNA"/>
</dbReference>
<proteinExistence type="predicted"/>
<protein>
    <submittedName>
        <fullName evidence="1">3546_t:CDS:1</fullName>
    </submittedName>
</protein>